<gene>
    <name evidence="9" type="ordered locus">ACL_0644</name>
</gene>
<dbReference type="AlphaFoldDB" id="A9NFY0"/>
<keyword evidence="3 6" id="KW-0812">Transmembrane</keyword>
<keyword evidence="4 6" id="KW-1133">Transmembrane helix</keyword>
<keyword evidence="5 6" id="KW-0472">Membrane</keyword>
<dbReference type="Proteomes" id="UP000008558">
    <property type="component" value="Chromosome"/>
</dbReference>
<reference evidence="9 10" key="1">
    <citation type="journal article" date="2011" name="J. Bacteriol.">
        <title>Complete genome and proteome of Acholeplasma laidlawii.</title>
        <authorList>
            <person name="Lazarev V.N."/>
            <person name="Levitskii S.A."/>
            <person name="Basovskii Y.I."/>
            <person name="Chukin M.M."/>
            <person name="Akopian T.A."/>
            <person name="Vereshchagin V.V."/>
            <person name="Kostrjukova E.S."/>
            <person name="Kovaleva G.Y."/>
            <person name="Kazanov M.D."/>
            <person name="Malko D.B."/>
            <person name="Vitreschak A.G."/>
            <person name="Sernova N.V."/>
            <person name="Gelfand M.S."/>
            <person name="Demina I.A."/>
            <person name="Serebryakova M.V."/>
            <person name="Galyamina M.A."/>
            <person name="Vtyurin N.N."/>
            <person name="Rogov S.I."/>
            <person name="Alexeev D.G."/>
            <person name="Ladygina V.G."/>
            <person name="Govorun V.M."/>
        </authorList>
    </citation>
    <scope>NUCLEOTIDE SEQUENCE [LARGE SCALE GENOMIC DNA]</scope>
    <source>
        <strain evidence="9 10">PG-8A</strain>
    </source>
</reference>
<sequence>MKAYPKLILRDFKKLYSKFVAIVFIVAIGVAFLVGLLTTAPNMRHTIDKFYKDTNTADVVIQKHTPFTSEEILNISNHYLVSEVMPYFMIDEPIIVDDIYHMSRIVLLDFREGVTMNRLTLVEGRLPELNGDVIEVVVEESQAYLLDIPIGFTTTVQGKTFEVVGIVNHPWYFAYVQEISPLSGRPIESMIYVDQTFLDETTYTHVSIKLKGTEQHNSFSGDYQTFIDNRIEILTESYPDYIFTTRFQNQSFVKFNSDVKIVEVISIIFPLFFFLIAVLVTMSSMTRIIADQRIQIGTLRSLGYSKIKIITKYILYVLLASGIGVLLGIGIGIYSIPFIAYNAYVVAYNLPPLSIEYHFMYITLISSTMILSVLIVTYFSVVNVLKEAPSNLLRHKSPKAGKKILLERFTFIWKRLKFKYKSTFRNIFRQKRNLFLMLVGISGSTALLLAGFGIKDAVELSGDAQFNQMYNFDMELGVLPNETNITLIEANDKLNLMIQVAYFDETDYINLIVPETYDEMNDFLSFRDTKDKSIEFKSDSVFVTKQFALDHNIHVGDLISLEVNDVTSNFTVTGVVAYYFGNNIYISNELIEDVFSLYLNKIYLKLPNFSKLDMNQLQNSLNDLDNVVHVQTKDDLMASFKQTSSSMNSVIILLVIFASVLSIIINYNLTLINISTRHKEMATLKVLGYDEKEVSGYIFRETFMISSVAILIGLILGRSLQYFIISQINVDGIILKNDIYLLSYLYTALLSIVYLLIVYVSSIPKIRKIDMLEALKSFE</sequence>
<evidence type="ECO:0000259" key="7">
    <source>
        <dbReference type="Pfam" id="PF02687"/>
    </source>
</evidence>
<evidence type="ECO:0000313" key="10">
    <source>
        <dbReference type="Proteomes" id="UP000008558"/>
    </source>
</evidence>
<keyword evidence="10" id="KW-1185">Reference proteome</keyword>
<evidence type="ECO:0000259" key="8">
    <source>
        <dbReference type="Pfam" id="PF12704"/>
    </source>
</evidence>
<accession>A9NFY0</accession>
<evidence type="ECO:0000256" key="6">
    <source>
        <dbReference type="SAM" id="Phobius"/>
    </source>
</evidence>
<keyword evidence="2" id="KW-1003">Cell membrane</keyword>
<protein>
    <submittedName>
        <fullName evidence="9">ABC-type transport system, permease component</fullName>
    </submittedName>
</protein>
<feature type="domain" description="ABC3 transporter permease C-terminal" evidence="7">
    <location>
        <begin position="653"/>
        <end position="770"/>
    </location>
</feature>
<feature type="transmembrane region" description="Helical" evidence="6">
    <location>
        <begin position="267"/>
        <end position="290"/>
    </location>
</feature>
<evidence type="ECO:0000256" key="2">
    <source>
        <dbReference type="ARBA" id="ARBA00022475"/>
    </source>
</evidence>
<name>A9NFY0_ACHLI</name>
<feature type="transmembrane region" description="Helical" evidence="6">
    <location>
        <begin position="359"/>
        <end position="385"/>
    </location>
</feature>
<feature type="domain" description="MacB-like periplasmic core" evidence="8">
    <location>
        <begin position="22"/>
        <end position="213"/>
    </location>
</feature>
<evidence type="ECO:0000256" key="5">
    <source>
        <dbReference type="ARBA" id="ARBA00023136"/>
    </source>
</evidence>
<dbReference type="STRING" id="441768.ACL_0644"/>
<dbReference type="GO" id="GO:0005886">
    <property type="term" value="C:plasma membrane"/>
    <property type="evidence" value="ECO:0007669"/>
    <property type="project" value="UniProtKB-SubCell"/>
</dbReference>
<dbReference type="KEGG" id="acl:ACL_0644"/>
<feature type="transmembrane region" description="Helical" evidence="6">
    <location>
        <begin position="434"/>
        <end position="454"/>
    </location>
</feature>
<proteinExistence type="predicted"/>
<evidence type="ECO:0000256" key="3">
    <source>
        <dbReference type="ARBA" id="ARBA00022692"/>
    </source>
</evidence>
<feature type="transmembrane region" description="Helical" evidence="6">
    <location>
        <begin position="702"/>
        <end position="724"/>
    </location>
</feature>
<dbReference type="HOGENOM" id="CLU_005531_0_1_14"/>
<feature type="transmembrane region" description="Helical" evidence="6">
    <location>
        <begin position="313"/>
        <end position="339"/>
    </location>
</feature>
<dbReference type="PANTHER" id="PTHR30287">
    <property type="entry name" value="MEMBRANE COMPONENT OF PREDICTED ABC SUPERFAMILY METABOLITE UPTAKE TRANSPORTER"/>
    <property type="match status" value="1"/>
</dbReference>
<dbReference type="InterPro" id="IPR038766">
    <property type="entry name" value="Membrane_comp_ABC_pdt"/>
</dbReference>
<dbReference type="PANTHER" id="PTHR30287:SF1">
    <property type="entry name" value="INNER MEMBRANE PROTEIN"/>
    <property type="match status" value="1"/>
</dbReference>
<evidence type="ECO:0000313" key="9">
    <source>
        <dbReference type="EMBL" id="ABX81260.1"/>
    </source>
</evidence>
<dbReference type="InterPro" id="IPR025857">
    <property type="entry name" value="MacB_PCD"/>
</dbReference>
<feature type="transmembrane region" description="Helical" evidence="6">
    <location>
        <begin position="744"/>
        <end position="762"/>
    </location>
</feature>
<comment type="subcellular location">
    <subcellularLocation>
        <location evidence="1">Cell membrane</location>
        <topology evidence="1">Multi-pass membrane protein</topology>
    </subcellularLocation>
</comment>
<dbReference type="eggNOG" id="COG0577">
    <property type="taxonomic scope" value="Bacteria"/>
</dbReference>
<evidence type="ECO:0000256" key="1">
    <source>
        <dbReference type="ARBA" id="ARBA00004651"/>
    </source>
</evidence>
<dbReference type="InterPro" id="IPR003838">
    <property type="entry name" value="ABC3_permease_C"/>
</dbReference>
<feature type="transmembrane region" description="Helical" evidence="6">
    <location>
        <begin position="650"/>
        <end position="669"/>
    </location>
</feature>
<organism evidence="9 10">
    <name type="scientific">Acholeplasma laidlawii (strain PG-8A)</name>
    <dbReference type="NCBI Taxonomy" id="441768"/>
    <lineage>
        <taxon>Bacteria</taxon>
        <taxon>Bacillati</taxon>
        <taxon>Mycoplasmatota</taxon>
        <taxon>Mollicutes</taxon>
        <taxon>Acholeplasmatales</taxon>
        <taxon>Acholeplasmataceae</taxon>
        <taxon>Acholeplasma</taxon>
    </lineage>
</organism>
<feature type="domain" description="ABC3 transporter permease C-terminal" evidence="7">
    <location>
        <begin position="267"/>
        <end position="373"/>
    </location>
</feature>
<feature type="transmembrane region" description="Helical" evidence="6">
    <location>
        <begin position="20"/>
        <end position="40"/>
    </location>
</feature>
<dbReference type="EMBL" id="CP000896">
    <property type="protein sequence ID" value="ABX81260.1"/>
    <property type="molecule type" value="Genomic_DNA"/>
</dbReference>
<dbReference type="Pfam" id="PF02687">
    <property type="entry name" value="FtsX"/>
    <property type="match status" value="2"/>
</dbReference>
<dbReference type="Pfam" id="PF12704">
    <property type="entry name" value="MacB_PCD"/>
    <property type="match status" value="1"/>
</dbReference>
<evidence type="ECO:0000256" key="4">
    <source>
        <dbReference type="ARBA" id="ARBA00022989"/>
    </source>
</evidence>